<dbReference type="PROSITE" id="PS50983">
    <property type="entry name" value="FE_B12_PBP"/>
    <property type="match status" value="1"/>
</dbReference>
<feature type="signal peptide" evidence="2">
    <location>
        <begin position="1"/>
        <end position="28"/>
    </location>
</feature>
<comment type="similarity">
    <text evidence="1">Belongs to the bacterial solute-binding protein 8 family.</text>
</comment>
<evidence type="ECO:0000256" key="2">
    <source>
        <dbReference type="SAM" id="SignalP"/>
    </source>
</evidence>
<dbReference type="SUPFAM" id="SSF53807">
    <property type="entry name" value="Helical backbone' metal receptor"/>
    <property type="match status" value="1"/>
</dbReference>
<dbReference type="GO" id="GO:0071281">
    <property type="term" value="P:cellular response to iron ion"/>
    <property type="evidence" value="ECO:0007669"/>
    <property type="project" value="TreeGrafter"/>
</dbReference>
<dbReference type="InterPro" id="IPR050902">
    <property type="entry name" value="ABC_Transporter_SBP"/>
</dbReference>
<evidence type="ECO:0000256" key="1">
    <source>
        <dbReference type="ARBA" id="ARBA00008814"/>
    </source>
</evidence>
<sequence length="374" mass="41211">MKMKKTTFLALLLALSLLVLFSGCGNKAATQDQSGKSEKIVITDMAGRQVELEKAATKAYATNAIGQMYIYNINPAKLAGWTSALTEGQKKYILKEYQDLPALGHWAGATPTVNNEQLIKMNIDVIFSIVPLNDTQKSIADNITNTTGIPVIMLSYQMDDIPEVYTIIGKALGEEEQAAKLGAYCEKELQEVKSLAASIPEEKRASIYLAESDDGLTTDPSGKTTHTTVPDYLGLKNVADAVSVNAANGVAAGTTISLEQLLSWDPDYIIGDLSDLDSSYGKSLSERLCADPKWVGLTAVKEKHVFDAPIYPHNWIDRPASSIRVLGAKWLGNLIYPDVFKYDIREEAKEYFSLFYHIELTDDMLDEMLKYSQK</sequence>
<reference evidence="4 5" key="1">
    <citation type="submission" date="2019-12" db="EMBL/GenBank/DDBJ databases">
        <title>Sequence classification of anaerobic respiratory reductive dehalogenases: First we see many, then we see few.</title>
        <authorList>
            <person name="Molenda O."/>
            <person name="Puentes Jacome L.A."/>
            <person name="Cao X."/>
            <person name="Nesbo C.L."/>
            <person name="Tang S."/>
            <person name="Morson N."/>
            <person name="Patron J."/>
            <person name="Lomheim L."/>
            <person name="Wishart D.S."/>
            <person name="Edwards E.A."/>
        </authorList>
    </citation>
    <scope>NUCLEOTIDE SEQUENCE [LARGE SCALE GENOMIC DNA]</scope>
    <source>
        <strain evidence="4 5">12DCA</strain>
    </source>
</reference>
<organism evidence="4 5">
    <name type="scientific">Dehalobacter restrictus</name>
    <dbReference type="NCBI Taxonomy" id="55583"/>
    <lineage>
        <taxon>Bacteria</taxon>
        <taxon>Bacillati</taxon>
        <taxon>Bacillota</taxon>
        <taxon>Clostridia</taxon>
        <taxon>Eubacteriales</taxon>
        <taxon>Desulfitobacteriaceae</taxon>
        <taxon>Dehalobacter</taxon>
    </lineage>
</organism>
<dbReference type="Gene3D" id="3.40.50.1980">
    <property type="entry name" value="Nitrogenase molybdenum iron protein domain"/>
    <property type="match status" value="2"/>
</dbReference>
<dbReference type="RefSeq" id="WP_158208042.1">
    <property type="nucleotide sequence ID" value="NZ_CP046996.1"/>
</dbReference>
<proteinExistence type="inferred from homology"/>
<dbReference type="InterPro" id="IPR002491">
    <property type="entry name" value="ABC_transptr_periplasmic_BD"/>
</dbReference>
<dbReference type="PROSITE" id="PS51257">
    <property type="entry name" value="PROKAR_LIPOPROTEIN"/>
    <property type="match status" value="1"/>
</dbReference>
<dbReference type="PANTHER" id="PTHR30535:SF34">
    <property type="entry name" value="MOLYBDATE-BINDING PROTEIN MOLA"/>
    <property type="match status" value="1"/>
</dbReference>
<accession>A0A857DD96</accession>
<dbReference type="PANTHER" id="PTHR30535">
    <property type="entry name" value="VITAMIN B12-BINDING PROTEIN"/>
    <property type="match status" value="1"/>
</dbReference>
<dbReference type="Pfam" id="PF01497">
    <property type="entry name" value="Peripla_BP_2"/>
    <property type="match status" value="1"/>
</dbReference>
<feature type="chain" id="PRO_5032817492" evidence="2">
    <location>
        <begin position="29"/>
        <end position="374"/>
    </location>
</feature>
<gene>
    <name evidence="4" type="ORF">GQ588_00285</name>
</gene>
<dbReference type="EMBL" id="CP046996">
    <property type="protein sequence ID" value="QGZ99213.1"/>
    <property type="molecule type" value="Genomic_DNA"/>
</dbReference>
<dbReference type="Gene3D" id="1.20.58.2180">
    <property type="match status" value="1"/>
</dbReference>
<evidence type="ECO:0000313" key="4">
    <source>
        <dbReference type="EMBL" id="QGZ99213.1"/>
    </source>
</evidence>
<evidence type="ECO:0000313" key="5">
    <source>
        <dbReference type="Proteomes" id="UP000430508"/>
    </source>
</evidence>
<feature type="domain" description="Fe/B12 periplasmic-binding" evidence="3">
    <location>
        <begin position="48"/>
        <end position="339"/>
    </location>
</feature>
<evidence type="ECO:0000259" key="3">
    <source>
        <dbReference type="PROSITE" id="PS50983"/>
    </source>
</evidence>
<dbReference type="Proteomes" id="UP000430508">
    <property type="component" value="Chromosome"/>
</dbReference>
<keyword evidence="2" id="KW-0732">Signal</keyword>
<name>A0A857DD96_9FIRM</name>
<dbReference type="AlphaFoldDB" id="A0A857DD96"/>
<protein>
    <submittedName>
        <fullName evidence="4">ABC transporter substrate-binding protein</fullName>
    </submittedName>
</protein>